<dbReference type="GO" id="GO:0071203">
    <property type="term" value="C:WASH complex"/>
    <property type="evidence" value="ECO:0007669"/>
    <property type="project" value="InterPro"/>
</dbReference>
<comment type="caution">
    <text evidence="3">The sequence shown here is derived from an EMBL/GenBank/DDBJ whole genome shotgun (WGS) entry which is preliminary data.</text>
</comment>
<organism evidence="3 4">
    <name type="scientific">Lagenidium giganteum</name>
    <dbReference type="NCBI Taxonomy" id="4803"/>
    <lineage>
        <taxon>Eukaryota</taxon>
        <taxon>Sar</taxon>
        <taxon>Stramenopiles</taxon>
        <taxon>Oomycota</taxon>
        <taxon>Peronosporomycetes</taxon>
        <taxon>Pythiales</taxon>
        <taxon>Pythiaceae</taxon>
    </lineage>
</organism>
<evidence type="ECO:0000313" key="3">
    <source>
        <dbReference type="EMBL" id="DAZ94703.1"/>
    </source>
</evidence>
<name>A0AAV2YMY3_9STRA</name>
<feature type="compositionally biased region" description="Low complexity" evidence="2">
    <location>
        <begin position="245"/>
        <end position="263"/>
    </location>
</feature>
<sequence>MASTSTALVAVNPSDGTGTPSPTEEEVELPMDLTQLPAIPITKSLLLVNNFVSNTTRFLNHFAHECEERINKVSTNLTRVEILLAILEAKPNSIPDLTVSDSDVQVAAEQVGASTATPTDADAIGSNIAIDSVDLPDTNAGIIPPPPPPPPPPSDGDAAGGLIPPPPPPPPPPAGDSSALVLAPANELAPAGDAAASEAPAVLKFKDDPVYAKYFTMKRLGMPDGAIVQKMAMDGLDPQLWNLDPEGPSPSAGGGASAPASSGGPPPPPPPPPIQTNDLPLPPPPPPMSEAFSPASSTSSRGSGRPESLFGDGPPPPPPLPPLPPHPPSDSSDDDDDDAGGLFGGPPLPPGPPPGPPSGPPPGAPPAAPPPPPAEAPVEESGGFLKLKDDPAFAKYFNMRKLGLPDGAIRQKLMMDGVTLDILSMDPEGPSPNAGGGAPSAAAPPAPPAGPTGLPPPPMPTRPGLPPPPFAPVDGPPLPPRPGLPPPPIPKYDDDSDFSD</sequence>
<dbReference type="InterPro" id="IPR019309">
    <property type="entry name" value="WASHC3"/>
</dbReference>
<protein>
    <submittedName>
        <fullName evidence="3">Uncharacterized protein</fullName>
    </submittedName>
</protein>
<reference evidence="3" key="1">
    <citation type="submission" date="2022-11" db="EMBL/GenBank/DDBJ databases">
        <authorList>
            <person name="Morgan W.R."/>
            <person name="Tartar A."/>
        </authorList>
    </citation>
    <scope>NUCLEOTIDE SEQUENCE</scope>
    <source>
        <strain evidence="3">ARSEF 373</strain>
    </source>
</reference>
<feature type="compositionally biased region" description="Pro residues" evidence="2">
    <location>
        <begin position="264"/>
        <end position="288"/>
    </location>
</feature>
<feature type="region of interest" description="Disordered" evidence="2">
    <location>
        <begin position="135"/>
        <end position="179"/>
    </location>
</feature>
<dbReference type="Proteomes" id="UP001146120">
    <property type="component" value="Unassembled WGS sequence"/>
</dbReference>
<feature type="compositionally biased region" description="Low complexity" evidence="2">
    <location>
        <begin position="427"/>
        <end position="441"/>
    </location>
</feature>
<dbReference type="EMBL" id="DAKRPA010000237">
    <property type="protein sequence ID" value="DAZ94703.1"/>
    <property type="molecule type" value="Genomic_DNA"/>
</dbReference>
<feature type="compositionally biased region" description="Pro residues" evidence="2">
    <location>
        <begin position="346"/>
        <end position="375"/>
    </location>
</feature>
<evidence type="ECO:0000256" key="1">
    <source>
        <dbReference type="ARBA" id="ARBA00006290"/>
    </source>
</evidence>
<dbReference type="PANTHER" id="PTHR13015">
    <property type="entry name" value="PROTEIN AD-016-RELATED"/>
    <property type="match status" value="1"/>
</dbReference>
<evidence type="ECO:0000256" key="2">
    <source>
        <dbReference type="SAM" id="MobiDB-lite"/>
    </source>
</evidence>
<feature type="compositionally biased region" description="Pro residues" evidence="2">
    <location>
        <begin position="143"/>
        <end position="154"/>
    </location>
</feature>
<feature type="region of interest" description="Disordered" evidence="2">
    <location>
        <begin position="422"/>
        <end position="500"/>
    </location>
</feature>
<keyword evidence="4" id="KW-1185">Reference proteome</keyword>
<feature type="compositionally biased region" description="Low complexity" evidence="2">
    <location>
        <begin position="289"/>
        <end position="312"/>
    </location>
</feature>
<feature type="compositionally biased region" description="Pro residues" evidence="2">
    <location>
        <begin position="313"/>
        <end position="328"/>
    </location>
</feature>
<reference evidence="3" key="2">
    <citation type="journal article" date="2023" name="Microbiol Resour">
        <title>Decontamination and Annotation of the Draft Genome Sequence of the Oomycete Lagenidium giganteum ARSEF 373.</title>
        <authorList>
            <person name="Morgan W.R."/>
            <person name="Tartar A."/>
        </authorList>
    </citation>
    <scope>NUCLEOTIDE SEQUENCE</scope>
    <source>
        <strain evidence="3">ARSEF 373</strain>
    </source>
</reference>
<dbReference type="GO" id="GO:0030041">
    <property type="term" value="P:actin filament polymerization"/>
    <property type="evidence" value="ECO:0007669"/>
    <property type="project" value="TreeGrafter"/>
</dbReference>
<comment type="similarity">
    <text evidence="1">Belongs to the CCDC53 family.</text>
</comment>
<evidence type="ECO:0000313" key="4">
    <source>
        <dbReference type="Proteomes" id="UP001146120"/>
    </source>
</evidence>
<dbReference type="Pfam" id="PF10152">
    <property type="entry name" value="CCDC53"/>
    <property type="match status" value="2"/>
</dbReference>
<feature type="region of interest" description="Disordered" evidence="2">
    <location>
        <begin position="1"/>
        <end position="25"/>
    </location>
</feature>
<accession>A0AAV2YMY3</accession>
<gene>
    <name evidence="3" type="ORF">N0F65_000018</name>
</gene>
<feature type="compositionally biased region" description="Pro residues" evidence="2">
    <location>
        <begin position="442"/>
        <end position="490"/>
    </location>
</feature>
<dbReference type="PANTHER" id="PTHR13015:SF0">
    <property type="entry name" value="WASH COMPLEX SUBUNIT 3"/>
    <property type="match status" value="1"/>
</dbReference>
<proteinExistence type="inferred from homology"/>
<dbReference type="GO" id="GO:0006887">
    <property type="term" value="P:exocytosis"/>
    <property type="evidence" value="ECO:0007669"/>
    <property type="project" value="TreeGrafter"/>
</dbReference>
<dbReference type="AlphaFoldDB" id="A0AAV2YMY3"/>
<feature type="region of interest" description="Disordered" evidence="2">
    <location>
        <begin position="238"/>
        <end position="385"/>
    </location>
</feature>
<feature type="compositionally biased region" description="Pro residues" evidence="2">
    <location>
        <begin position="163"/>
        <end position="174"/>
    </location>
</feature>